<dbReference type="Proteomes" id="UP001465755">
    <property type="component" value="Unassembled WGS sequence"/>
</dbReference>
<sequence>MKKRNTLVQPSLNQGGNILAPAGSSARLLHAAGPPRGGLRAASGPLEALAGHPADCPGLLRSGSMLQVAPSWRASWTGKRCANRGCPLKLSKVPASRPACPPCS</sequence>
<dbReference type="AlphaFoldDB" id="A0AAW1PZC3"/>
<organism evidence="1 2">
    <name type="scientific">Symbiochloris irregularis</name>
    <dbReference type="NCBI Taxonomy" id="706552"/>
    <lineage>
        <taxon>Eukaryota</taxon>
        <taxon>Viridiplantae</taxon>
        <taxon>Chlorophyta</taxon>
        <taxon>core chlorophytes</taxon>
        <taxon>Trebouxiophyceae</taxon>
        <taxon>Trebouxiales</taxon>
        <taxon>Trebouxiaceae</taxon>
        <taxon>Symbiochloris</taxon>
    </lineage>
</organism>
<gene>
    <name evidence="1" type="ORF">WJX73_007289</name>
</gene>
<proteinExistence type="predicted"/>
<protein>
    <submittedName>
        <fullName evidence="1">Uncharacterized protein</fullName>
    </submittedName>
</protein>
<comment type="caution">
    <text evidence="1">The sequence shown here is derived from an EMBL/GenBank/DDBJ whole genome shotgun (WGS) entry which is preliminary data.</text>
</comment>
<reference evidence="1 2" key="1">
    <citation type="journal article" date="2024" name="Nat. Commun.">
        <title>Phylogenomics reveals the evolutionary origins of lichenization in chlorophyte algae.</title>
        <authorList>
            <person name="Puginier C."/>
            <person name="Libourel C."/>
            <person name="Otte J."/>
            <person name="Skaloud P."/>
            <person name="Haon M."/>
            <person name="Grisel S."/>
            <person name="Petersen M."/>
            <person name="Berrin J.G."/>
            <person name="Delaux P.M."/>
            <person name="Dal Grande F."/>
            <person name="Keller J."/>
        </authorList>
    </citation>
    <scope>NUCLEOTIDE SEQUENCE [LARGE SCALE GENOMIC DNA]</scope>
    <source>
        <strain evidence="1 2">SAG 2036</strain>
    </source>
</reference>
<accession>A0AAW1PZC3</accession>
<keyword evidence="2" id="KW-1185">Reference proteome</keyword>
<evidence type="ECO:0000313" key="1">
    <source>
        <dbReference type="EMBL" id="KAK9813563.1"/>
    </source>
</evidence>
<name>A0AAW1PZC3_9CHLO</name>
<evidence type="ECO:0000313" key="2">
    <source>
        <dbReference type="Proteomes" id="UP001465755"/>
    </source>
</evidence>
<dbReference type="EMBL" id="JALJOQ010000004">
    <property type="protein sequence ID" value="KAK9813563.1"/>
    <property type="molecule type" value="Genomic_DNA"/>
</dbReference>